<accession>A0AAN8UEJ9</accession>
<dbReference type="Proteomes" id="UP001371456">
    <property type="component" value="Unassembled WGS sequence"/>
</dbReference>
<evidence type="ECO:0000313" key="3">
    <source>
        <dbReference type="Proteomes" id="UP001371456"/>
    </source>
</evidence>
<dbReference type="GO" id="GO:0005829">
    <property type="term" value="C:cytosol"/>
    <property type="evidence" value="ECO:0007669"/>
    <property type="project" value="TreeGrafter"/>
</dbReference>
<dbReference type="InterPro" id="IPR003123">
    <property type="entry name" value="VPS9"/>
</dbReference>
<dbReference type="SUPFAM" id="SSF109993">
    <property type="entry name" value="VPS9 domain"/>
    <property type="match status" value="1"/>
</dbReference>
<keyword evidence="3" id="KW-1185">Reference proteome</keyword>
<evidence type="ECO:0000259" key="1">
    <source>
        <dbReference type="PROSITE" id="PS51205"/>
    </source>
</evidence>
<dbReference type="PANTHER" id="PTHR23101:SF25">
    <property type="entry name" value="GTPASE-ACTIVATING PROTEIN AND VPS9 DOMAIN-CONTAINING PROTEIN 1"/>
    <property type="match status" value="1"/>
</dbReference>
<protein>
    <recommendedName>
        <fullName evidence="1">VPS9 domain-containing protein</fullName>
    </recommendedName>
</protein>
<dbReference type="AlphaFoldDB" id="A0AAN8UEJ9"/>
<evidence type="ECO:0000313" key="2">
    <source>
        <dbReference type="EMBL" id="KAK6804760.1"/>
    </source>
</evidence>
<dbReference type="Pfam" id="PF02204">
    <property type="entry name" value="VPS9"/>
    <property type="match status" value="1"/>
</dbReference>
<comment type="caution">
    <text evidence="2">The sequence shown here is derived from an EMBL/GenBank/DDBJ whole genome shotgun (WGS) entry which is preliminary data.</text>
</comment>
<dbReference type="GO" id="GO:0031267">
    <property type="term" value="F:small GTPase binding"/>
    <property type="evidence" value="ECO:0007669"/>
    <property type="project" value="TreeGrafter"/>
</dbReference>
<dbReference type="GO" id="GO:0005085">
    <property type="term" value="F:guanyl-nucleotide exchange factor activity"/>
    <property type="evidence" value="ECO:0007669"/>
    <property type="project" value="InterPro"/>
</dbReference>
<name>A0AAN8UEJ9_SOLBU</name>
<proteinExistence type="predicted"/>
<organism evidence="2 3">
    <name type="scientific">Solanum bulbocastanum</name>
    <name type="common">Wild potato</name>
    <dbReference type="NCBI Taxonomy" id="147425"/>
    <lineage>
        <taxon>Eukaryota</taxon>
        <taxon>Viridiplantae</taxon>
        <taxon>Streptophyta</taxon>
        <taxon>Embryophyta</taxon>
        <taxon>Tracheophyta</taxon>
        <taxon>Spermatophyta</taxon>
        <taxon>Magnoliopsida</taxon>
        <taxon>eudicotyledons</taxon>
        <taxon>Gunneridae</taxon>
        <taxon>Pentapetalae</taxon>
        <taxon>asterids</taxon>
        <taxon>lamiids</taxon>
        <taxon>Solanales</taxon>
        <taxon>Solanaceae</taxon>
        <taxon>Solanoideae</taxon>
        <taxon>Solaneae</taxon>
        <taxon>Solanum</taxon>
    </lineage>
</organism>
<dbReference type="InterPro" id="IPR045046">
    <property type="entry name" value="Vps9-like"/>
</dbReference>
<gene>
    <name evidence="2" type="ORF">RDI58_002544</name>
</gene>
<feature type="domain" description="VPS9" evidence="1">
    <location>
        <begin position="1"/>
        <end position="103"/>
    </location>
</feature>
<sequence length="103" mass="11685">MVDFQRFAAEVCKLGFQWVRPSVYSNISRPGAVLLSCDFDYDNLCRRSYKKINTYRAPRDKLVCILNCCKVINNLLTFVSAKDNPPGADGFLPVLIYVTIKVS</sequence>
<dbReference type="GO" id="GO:0030139">
    <property type="term" value="C:endocytic vesicle"/>
    <property type="evidence" value="ECO:0007669"/>
    <property type="project" value="TreeGrafter"/>
</dbReference>
<dbReference type="PROSITE" id="PS51205">
    <property type="entry name" value="VPS9"/>
    <property type="match status" value="1"/>
</dbReference>
<reference evidence="2 3" key="1">
    <citation type="submission" date="2024-02" db="EMBL/GenBank/DDBJ databases">
        <title>de novo genome assembly of Solanum bulbocastanum strain 11H21.</title>
        <authorList>
            <person name="Hosaka A.J."/>
        </authorList>
    </citation>
    <scope>NUCLEOTIDE SEQUENCE [LARGE SCALE GENOMIC DNA]</scope>
    <source>
        <tissue evidence="2">Young leaves</tissue>
    </source>
</reference>
<dbReference type="InterPro" id="IPR037191">
    <property type="entry name" value="VPS9_dom_sf"/>
</dbReference>
<dbReference type="GO" id="GO:0016192">
    <property type="term" value="P:vesicle-mediated transport"/>
    <property type="evidence" value="ECO:0007669"/>
    <property type="project" value="InterPro"/>
</dbReference>
<dbReference type="PANTHER" id="PTHR23101">
    <property type="entry name" value="RAB GDP/GTP EXCHANGE FACTOR"/>
    <property type="match status" value="1"/>
</dbReference>
<dbReference type="Gene3D" id="1.20.1050.80">
    <property type="entry name" value="VPS9 domain"/>
    <property type="match status" value="1"/>
</dbReference>
<dbReference type="EMBL" id="JBANQN010000001">
    <property type="protein sequence ID" value="KAK6804760.1"/>
    <property type="molecule type" value="Genomic_DNA"/>
</dbReference>